<keyword evidence="2" id="KW-1185">Reference proteome</keyword>
<dbReference type="AlphaFoldDB" id="A0A4V2YQ55"/>
<sequence>MDLRQRVLDARQALGQARIEGDFYSVDVRTGELDSLTRIATENGIDLPAAQSATADLGSEQ</sequence>
<evidence type="ECO:0000313" key="1">
    <source>
        <dbReference type="EMBL" id="TDD60697.1"/>
    </source>
</evidence>
<name>A0A4V2YQ55_9ACTN</name>
<organism evidence="1 2">
    <name type="scientific">Kribbella antibiotica</name>
    <dbReference type="NCBI Taxonomy" id="190195"/>
    <lineage>
        <taxon>Bacteria</taxon>
        <taxon>Bacillati</taxon>
        <taxon>Actinomycetota</taxon>
        <taxon>Actinomycetes</taxon>
        <taxon>Propionibacteriales</taxon>
        <taxon>Kribbellaceae</taxon>
        <taxon>Kribbella</taxon>
    </lineage>
</organism>
<gene>
    <name evidence="1" type="ORF">E1263_10240</name>
</gene>
<dbReference type="EMBL" id="SMKX01000022">
    <property type="protein sequence ID" value="TDD60697.1"/>
    <property type="molecule type" value="Genomic_DNA"/>
</dbReference>
<dbReference type="OrthoDB" id="3482738at2"/>
<protein>
    <submittedName>
        <fullName evidence="1">Uncharacterized protein</fullName>
    </submittedName>
</protein>
<reference evidence="1 2" key="1">
    <citation type="submission" date="2019-03" db="EMBL/GenBank/DDBJ databases">
        <title>Draft genome sequences of novel Actinobacteria.</title>
        <authorList>
            <person name="Sahin N."/>
            <person name="Ay H."/>
            <person name="Saygin H."/>
        </authorList>
    </citation>
    <scope>NUCLEOTIDE SEQUENCE [LARGE SCALE GENOMIC DNA]</scope>
    <source>
        <strain evidence="1 2">JCM 13523</strain>
    </source>
</reference>
<comment type="caution">
    <text evidence="1">The sequence shown here is derived from an EMBL/GenBank/DDBJ whole genome shotgun (WGS) entry which is preliminary data.</text>
</comment>
<accession>A0A4V2YQ55</accession>
<evidence type="ECO:0000313" key="2">
    <source>
        <dbReference type="Proteomes" id="UP000295124"/>
    </source>
</evidence>
<proteinExistence type="predicted"/>
<dbReference type="Proteomes" id="UP000295124">
    <property type="component" value="Unassembled WGS sequence"/>
</dbReference>